<proteinExistence type="predicted"/>
<sequence length="96" mass="11020">LEKLGRNSAASDDAALSEDSPLICAKNEQIHKLLEKNKLLSSKFAEHEAQSNKRIDELIQELNRQEALVEQLRAQLEAQSDYEDIKKELRFVLLIF</sequence>
<accession>A0A183ES47</accession>
<evidence type="ECO:0000256" key="1">
    <source>
        <dbReference type="SAM" id="Coils"/>
    </source>
</evidence>
<protein>
    <submittedName>
        <fullName evidence="2">GOLGA2L5 domain-containing protein</fullName>
    </submittedName>
</protein>
<dbReference type="WBParaSite" id="GPUH_0002381801-mRNA-1">
    <property type="protein sequence ID" value="GPUH_0002381801-mRNA-1"/>
    <property type="gene ID" value="GPUH_0002381801"/>
</dbReference>
<dbReference type="AlphaFoldDB" id="A0A183ES47"/>
<keyword evidence="1" id="KW-0175">Coiled coil</keyword>
<organism evidence="2">
    <name type="scientific">Gongylonema pulchrum</name>
    <dbReference type="NCBI Taxonomy" id="637853"/>
    <lineage>
        <taxon>Eukaryota</taxon>
        <taxon>Metazoa</taxon>
        <taxon>Ecdysozoa</taxon>
        <taxon>Nematoda</taxon>
        <taxon>Chromadorea</taxon>
        <taxon>Rhabditida</taxon>
        <taxon>Spirurina</taxon>
        <taxon>Spiruromorpha</taxon>
        <taxon>Spiruroidea</taxon>
        <taxon>Gongylonematidae</taxon>
        <taxon>Gongylonema</taxon>
    </lineage>
</organism>
<evidence type="ECO:0000313" key="2">
    <source>
        <dbReference type="WBParaSite" id="GPUH_0002381801-mRNA-1"/>
    </source>
</evidence>
<reference evidence="2" key="1">
    <citation type="submission" date="2016-06" db="UniProtKB">
        <authorList>
            <consortium name="WormBaseParasite"/>
        </authorList>
    </citation>
    <scope>IDENTIFICATION</scope>
</reference>
<feature type="coiled-coil region" evidence="1">
    <location>
        <begin position="30"/>
        <end position="82"/>
    </location>
</feature>
<name>A0A183ES47_9BILA</name>